<dbReference type="GO" id="GO:0061631">
    <property type="term" value="F:ubiquitin conjugating enzyme activity"/>
    <property type="evidence" value="ECO:0007669"/>
    <property type="project" value="UniProtKB-EC"/>
</dbReference>
<evidence type="ECO:0000256" key="1">
    <source>
        <dbReference type="ARBA" id="ARBA00012486"/>
    </source>
</evidence>
<evidence type="ECO:0000256" key="4">
    <source>
        <dbReference type="ARBA" id="ARBA00022786"/>
    </source>
</evidence>
<evidence type="ECO:0000313" key="10">
    <source>
        <dbReference type="Proteomes" id="UP000030693"/>
    </source>
</evidence>
<dbReference type="PROSITE" id="PS00183">
    <property type="entry name" value="UBC_1"/>
    <property type="match status" value="1"/>
</dbReference>
<accession>A0A058Z5J3</accession>
<evidence type="ECO:0000313" key="9">
    <source>
        <dbReference type="EMBL" id="KCV69213.1"/>
    </source>
</evidence>
<dbReference type="InterPro" id="IPR000608">
    <property type="entry name" value="UBC"/>
</dbReference>
<dbReference type="CDD" id="cd23795">
    <property type="entry name" value="UBCc_UBE2G1"/>
    <property type="match status" value="1"/>
</dbReference>
<comment type="similarity">
    <text evidence="7">Belongs to the ubiquitin-conjugating enzyme family.</text>
</comment>
<dbReference type="eggNOG" id="KOG0425">
    <property type="taxonomic scope" value="Eukaryota"/>
</dbReference>
<feature type="domain" description="UBC core" evidence="8">
    <location>
        <begin position="5"/>
        <end position="165"/>
    </location>
</feature>
<dbReference type="InterPro" id="IPR023313">
    <property type="entry name" value="UBQ-conjugating_AS"/>
</dbReference>
<name>A0A058Z5J3_FONAL</name>
<evidence type="ECO:0000256" key="7">
    <source>
        <dbReference type="RuleBase" id="RU362109"/>
    </source>
</evidence>
<protein>
    <recommendedName>
        <fullName evidence="1">E2 ubiquitin-conjugating enzyme</fullName>
        <ecNumber evidence="1">2.3.2.23</ecNumber>
    </recommendedName>
</protein>
<evidence type="ECO:0000256" key="2">
    <source>
        <dbReference type="ARBA" id="ARBA00022679"/>
    </source>
</evidence>
<sequence>MTQIPSALILRKELQELMRDPVEGFSAGLADDSDLYEWDVTVMGPPDTYYEGGLFRARLSFPRDYPDKPPVLRFKSEMYHPNVYPNGLVCISILHAPGEDENGYEDASERWNPVQNIRTVMLSVISMMSSPNDESPANVDAAKEWRDNRDSFRRRVSQVVRRSQEE</sequence>
<keyword evidence="10" id="KW-1185">Reference proteome</keyword>
<dbReference type="OMA" id="MFEWEVM"/>
<dbReference type="STRING" id="691883.A0A058Z5J3"/>
<evidence type="ECO:0000256" key="6">
    <source>
        <dbReference type="PROSITE-ProRule" id="PRU10133"/>
    </source>
</evidence>
<dbReference type="SMART" id="SM00212">
    <property type="entry name" value="UBCc"/>
    <property type="match status" value="1"/>
</dbReference>
<dbReference type="Gene3D" id="3.10.110.10">
    <property type="entry name" value="Ubiquitin Conjugating Enzyme"/>
    <property type="match status" value="1"/>
</dbReference>
<keyword evidence="5 7" id="KW-0067">ATP-binding</keyword>
<keyword evidence="2" id="KW-0808">Transferase</keyword>
<dbReference type="Proteomes" id="UP000030693">
    <property type="component" value="Unassembled WGS sequence"/>
</dbReference>
<dbReference type="RefSeq" id="XP_009496784.1">
    <property type="nucleotide sequence ID" value="XM_009498509.1"/>
</dbReference>
<feature type="active site" description="Glycyl thioester intermediate" evidence="6">
    <location>
        <position position="90"/>
    </location>
</feature>
<dbReference type="OrthoDB" id="19692at2759"/>
<dbReference type="InterPro" id="IPR016135">
    <property type="entry name" value="UBQ-conjugating_enzyme/RWD"/>
</dbReference>
<keyword evidence="4 7" id="KW-0833">Ubl conjugation pathway</keyword>
<evidence type="ECO:0000256" key="5">
    <source>
        <dbReference type="ARBA" id="ARBA00022840"/>
    </source>
</evidence>
<dbReference type="GO" id="GO:0005524">
    <property type="term" value="F:ATP binding"/>
    <property type="evidence" value="ECO:0007669"/>
    <property type="project" value="UniProtKB-UniRule"/>
</dbReference>
<dbReference type="EC" id="2.3.2.23" evidence="1"/>
<dbReference type="FunFam" id="3.10.110.10:FF:000025">
    <property type="entry name" value="ubiquitin-conjugating enzyme E2 7"/>
    <property type="match status" value="1"/>
</dbReference>
<dbReference type="AlphaFoldDB" id="A0A058Z5J3"/>
<organism evidence="9">
    <name type="scientific">Fonticula alba</name>
    <name type="common">Slime mold</name>
    <dbReference type="NCBI Taxonomy" id="691883"/>
    <lineage>
        <taxon>Eukaryota</taxon>
        <taxon>Rotosphaerida</taxon>
        <taxon>Fonticulaceae</taxon>
        <taxon>Fonticula</taxon>
    </lineage>
</organism>
<dbReference type="SUPFAM" id="SSF54495">
    <property type="entry name" value="UBC-like"/>
    <property type="match status" value="1"/>
</dbReference>
<dbReference type="PANTHER" id="PTHR24067">
    <property type="entry name" value="UBIQUITIN-CONJUGATING ENZYME E2"/>
    <property type="match status" value="1"/>
</dbReference>
<evidence type="ECO:0000256" key="3">
    <source>
        <dbReference type="ARBA" id="ARBA00022741"/>
    </source>
</evidence>
<dbReference type="InterPro" id="IPR050113">
    <property type="entry name" value="Ub_conjugating_enzyme"/>
</dbReference>
<reference evidence="9" key="1">
    <citation type="submission" date="2013-04" db="EMBL/GenBank/DDBJ databases">
        <title>The Genome Sequence of Fonticula alba ATCC 38817.</title>
        <authorList>
            <consortium name="The Broad Institute Genomics Platform"/>
            <person name="Russ C."/>
            <person name="Cuomo C."/>
            <person name="Burger G."/>
            <person name="Gray M.W."/>
            <person name="Holland P.W.H."/>
            <person name="King N."/>
            <person name="Lang F.B.F."/>
            <person name="Roger A.J."/>
            <person name="Ruiz-Trillo I."/>
            <person name="Brown M."/>
            <person name="Walker B."/>
            <person name="Young S."/>
            <person name="Zeng Q."/>
            <person name="Gargeya S."/>
            <person name="Fitzgerald M."/>
            <person name="Haas B."/>
            <person name="Abouelleil A."/>
            <person name="Allen A.W."/>
            <person name="Alvarado L."/>
            <person name="Arachchi H.M."/>
            <person name="Berlin A.M."/>
            <person name="Chapman S.B."/>
            <person name="Gainer-Dewar J."/>
            <person name="Goldberg J."/>
            <person name="Griggs A."/>
            <person name="Gujja S."/>
            <person name="Hansen M."/>
            <person name="Howarth C."/>
            <person name="Imamovic A."/>
            <person name="Ireland A."/>
            <person name="Larimer J."/>
            <person name="McCowan C."/>
            <person name="Murphy C."/>
            <person name="Pearson M."/>
            <person name="Poon T.W."/>
            <person name="Priest M."/>
            <person name="Roberts A."/>
            <person name="Saif S."/>
            <person name="Shea T."/>
            <person name="Sisk P."/>
            <person name="Sykes S."/>
            <person name="Wortman J."/>
            <person name="Nusbaum C."/>
            <person name="Birren B."/>
        </authorList>
    </citation>
    <scope>NUCLEOTIDE SEQUENCE [LARGE SCALE GENOMIC DNA]</scope>
    <source>
        <strain evidence="9">ATCC 38817</strain>
    </source>
</reference>
<dbReference type="GeneID" id="20529355"/>
<dbReference type="Pfam" id="PF00179">
    <property type="entry name" value="UQ_con"/>
    <property type="match status" value="1"/>
</dbReference>
<proteinExistence type="inferred from homology"/>
<keyword evidence="3 7" id="KW-0547">Nucleotide-binding</keyword>
<dbReference type="EMBL" id="KB932207">
    <property type="protein sequence ID" value="KCV69213.1"/>
    <property type="molecule type" value="Genomic_DNA"/>
</dbReference>
<dbReference type="PROSITE" id="PS50127">
    <property type="entry name" value="UBC_2"/>
    <property type="match status" value="1"/>
</dbReference>
<evidence type="ECO:0000259" key="8">
    <source>
        <dbReference type="PROSITE" id="PS50127"/>
    </source>
</evidence>
<gene>
    <name evidence="9" type="ORF">H696_04630</name>
</gene>